<dbReference type="OrthoDB" id="1467687at2"/>
<dbReference type="Proteomes" id="UP000317169">
    <property type="component" value="Unassembled WGS sequence"/>
</dbReference>
<feature type="coiled-coil region" evidence="1">
    <location>
        <begin position="35"/>
        <end position="62"/>
    </location>
</feature>
<evidence type="ECO:0000313" key="5">
    <source>
        <dbReference type="Proteomes" id="UP000317169"/>
    </source>
</evidence>
<dbReference type="Pfam" id="PF13767">
    <property type="entry name" value="DUF4168"/>
    <property type="match status" value="1"/>
</dbReference>
<sequence length="152" mass="17580">MFKSIKLKGLFFFVAILSSVAYTNAQENKISDAELNKWANAYQKVQMQNQEAQQQMMTMIQDEGMELQRFNEIQQASMNPNQKGNATEAEIKKHKSISDKIEKMRPELERKATEAIESTGMSIERYQEIAAVIQQDQSLQQRLQKIMMQQQG</sequence>
<evidence type="ECO:0000259" key="3">
    <source>
        <dbReference type="Pfam" id="PF13767"/>
    </source>
</evidence>
<dbReference type="InterPro" id="IPR025433">
    <property type="entry name" value="DUF4168"/>
</dbReference>
<evidence type="ECO:0000313" key="4">
    <source>
        <dbReference type="EMBL" id="TQD40030.1"/>
    </source>
</evidence>
<name>A0A507ZR10_9FLAO</name>
<comment type="caution">
    <text evidence="4">The sequence shown here is derived from an EMBL/GenBank/DDBJ whole genome shotgun (WGS) entry which is preliminary data.</text>
</comment>
<feature type="signal peptide" evidence="2">
    <location>
        <begin position="1"/>
        <end position="25"/>
    </location>
</feature>
<feature type="chain" id="PRO_5021372757" evidence="2">
    <location>
        <begin position="26"/>
        <end position="152"/>
    </location>
</feature>
<evidence type="ECO:0000256" key="1">
    <source>
        <dbReference type="SAM" id="Coils"/>
    </source>
</evidence>
<protein>
    <submittedName>
        <fullName evidence="4">DUF4168 domain-containing protein</fullName>
    </submittedName>
</protein>
<proteinExistence type="predicted"/>
<dbReference type="RefSeq" id="WP_141420560.1">
    <property type="nucleotide sequence ID" value="NZ_VIAR01000002.1"/>
</dbReference>
<accession>A0A507ZR10</accession>
<gene>
    <name evidence="4" type="ORF">FKR84_02210</name>
</gene>
<dbReference type="EMBL" id="VIAR01000002">
    <property type="protein sequence ID" value="TQD40030.1"/>
    <property type="molecule type" value="Genomic_DNA"/>
</dbReference>
<keyword evidence="5" id="KW-1185">Reference proteome</keyword>
<organism evidence="4 5">
    <name type="scientific">Haloflavibacter putidus</name>
    <dbReference type="NCBI Taxonomy" id="2576776"/>
    <lineage>
        <taxon>Bacteria</taxon>
        <taxon>Pseudomonadati</taxon>
        <taxon>Bacteroidota</taxon>
        <taxon>Flavobacteriia</taxon>
        <taxon>Flavobacteriales</taxon>
        <taxon>Flavobacteriaceae</taxon>
        <taxon>Haloflavibacter</taxon>
    </lineage>
</organism>
<keyword evidence="2" id="KW-0732">Signal</keyword>
<feature type="domain" description="DUF4168" evidence="3">
    <location>
        <begin position="85"/>
        <end position="142"/>
    </location>
</feature>
<keyword evidence="1" id="KW-0175">Coiled coil</keyword>
<dbReference type="AlphaFoldDB" id="A0A507ZR10"/>
<reference evidence="4 5" key="1">
    <citation type="submission" date="2019-06" db="EMBL/GenBank/DDBJ databases">
        <title>Flavibacter putida gen. nov., sp. nov., a novel marine bacterium of the family Flavobacteriaceae isolated from coastal seawater.</title>
        <authorList>
            <person name="Feng X."/>
        </authorList>
    </citation>
    <scope>NUCLEOTIDE SEQUENCE [LARGE SCALE GENOMIC DNA]</scope>
    <source>
        <strain evidence="4 5">PLHSN227</strain>
    </source>
</reference>
<evidence type="ECO:0000256" key="2">
    <source>
        <dbReference type="SAM" id="SignalP"/>
    </source>
</evidence>